<comment type="pathway">
    <text evidence="8">Quinol/quinone metabolism; menaquinone biosynthesis; menaquinol from 1,4-dihydroxy-2-naphthoate: step 1/2.</text>
</comment>
<comment type="catalytic activity">
    <reaction evidence="8">
        <text>an all-trans-polyprenyl diphosphate + 1,4-dihydroxy-2-naphthoate + H(+) = a 2-demethylmenaquinol + CO2 + diphosphate</text>
        <dbReference type="Rhea" id="RHEA:26478"/>
        <dbReference type="Rhea" id="RHEA-COMP:9563"/>
        <dbReference type="Rhea" id="RHEA-COMP:9564"/>
        <dbReference type="ChEBI" id="CHEBI:11173"/>
        <dbReference type="ChEBI" id="CHEBI:15378"/>
        <dbReference type="ChEBI" id="CHEBI:16526"/>
        <dbReference type="ChEBI" id="CHEBI:33019"/>
        <dbReference type="ChEBI" id="CHEBI:55437"/>
        <dbReference type="ChEBI" id="CHEBI:58914"/>
        <dbReference type="EC" id="2.5.1.74"/>
    </reaction>
</comment>
<dbReference type="GO" id="GO:0042371">
    <property type="term" value="P:vitamin K biosynthetic process"/>
    <property type="evidence" value="ECO:0007669"/>
    <property type="project" value="TreeGrafter"/>
</dbReference>
<evidence type="ECO:0000256" key="1">
    <source>
        <dbReference type="ARBA" id="ARBA00004141"/>
    </source>
</evidence>
<dbReference type="NCBIfam" id="TIGR00751">
    <property type="entry name" value="menA"/>
    <property type="match status" value="1"/>
</dbReference>
<dbReference type="GO" id="GO:0009234">
    <property type="term" value="P:menaquinone biosynthetic process"/>
    <property type="evidence" value="ECO:0007669"/>
    <property type="project" value="UniProtKB-UniRule"/>
</dbReference>
<proteinExistence type="inferred from homology"/>
<evidence type="ECO:0000313" key="11">
    <source>
        <dbReference type="Proteomes" id="UP001204144"/>
    </source>
</evidence>
<dbReference type="Proteomes" id="UP001204144">
    <property type="component" value="Unassembled WGS sequence"/>
</dbReference>
<accession>A0AAE3GZD8</accession>
<dbReference type="CDD" id="cd13962">
    <property type="entry name" value="PT_UbiA_UBIAD1"/>
    <property type="match status" value="1"/>
</dbReference>
<comment type="subcellular location">
    <subcellularLocation>
        <location evidence="8">Cell membrane</location>
        <topology evidence="8">Multi-pass membrane protein</topology>
    </subcellularLocation>
    <subcellularLocation>
        <location evidence="1">Membrane</location>
        <topology evidence="1">Multi-pass membrane protein</topology>
    </subcellularLocation>
</comment>
<dbReference type="InterPro" id="IPR044878">
    <property type="entry name" value="UbiA_sf"/>
</dbReference>
<sequence length="295" mass="31898">MGVSFKDWLSAARLRTLPLALSSIIMGGFLAHKADRFDPTIFALACLTTILLQVLSNFANDYGDTQNGADQAGRVGPARAVQTGKISPKQMFTGIITLGLASLLSGLTLIYLAFGGFESSLFWIFLGIGLLCILAAYTYTAGSKPYGYVGLGDVSVFIFFGIVGVVGSYFLQTQSFNSVIIWPGFMCGALATGVLNINNIRDINSDKIAGKITIPVRLGRKKALFYHWVILSISIVSTLAFVASFQDTKPLYLVSFLLIFLNGYQVYKAENPDPYLKTLALTSLAHVLLVGFSII</sequence>
<dbReference type="RefSeq" id="WP_255035813.1">
    <property type="nucleotide sequence ID" value="NZ_RJUF01000005.1"/>
</dbReference>
<feature type="transmembrane region" description="Helical" evidence="8">
    <location>
        <begin position="12"/>
        <end position="31"/>
    </location>
</feature>
<keyword evidence="4 8" id="KW-0808">Transferase</keyword>
<dbReference type="PANTHER" id="PTHR13929">
    <property type="entry name" value="1,4-DIHYDROXY-2-NAPHTHOATE OCTAPRENYLTRANSFERASE"/>
    <property type="match status" value="1"/>
</dbReference>
<dbReference type="EC" id="2.5.1.74" evidence="8 9"/>
<dbReference type="GO" id="GO:0046428">
    <property type="term" value="F:1,4-dihydroxy-2-naphthoate polyprenyltransferase activity"/>
    <property type="evidence" value="ECO:0007669"/>
    <property type="project" value="UniProtKB-UniRule"/>
</dbReference>
<dbReference type="Gene3D" id="1.10.357.140">
    <property type="entry name" value="UbiA prenyltransferase"/>
    <property type="match status" value="1"/>
</dbReference>
<feature type="transmembrane region" description="Helical" evidence="8">
    <location>
        <begin position="251"/>
        <end position="267"/>
    </location>
</feature>
<keyword evidence="5 8" id="KW-0812">Transmembrane</keyword>
<evidence type="ECO:0000256" key="7">
    <source>
        <dbReference type="ARBA" id="ARBA00023136"/>
    </source>
</evidence>
<gene>
    <name evidence="8 10" type="primary">menA</name>
    <name evidence="10" type="ORF">EGI31_03785</name>
</gene>
<keyword evidence="11" id="KW-1185">Reference proteome</keyword>
<dbReference type="Gene3D" id="1.20.120.1780">
    <property type="entry name" value="UbiA prenyltransferase"/>
    <property type="match status" value="1"/>
</dbReference>
<keyword evidence="7 8" id="KW-0472">Membrane</keyword>
<keyword evidence="3 8" id="KW-1003">Cell membrane</keyword>
<feature type="transmembrane region" description="Helical" evidence="8">
    <location>
        <begin position="37"/>
        <end position="55"/>
    </location>
</feature>
<evidence type="ECO:0000256" key="5">
    <source>
        <dbReference type="ARBA" id="ARBA00022692"/>
    </source>
</evidence>
<evidence type="ECO:0000256" key="8">
    <source>
        <dbReference type="HAMAP-Rule" id="MF_01937"/>
    </source>
</evidence>
<keyword evidence="2 8" id="KW-0474">Menaquinone biosynthesis</keyword>
<dbReference type="AlphaFoldDB" id="A0AAE3GZD8"/>
<dbReference type="PIRSF" id="PIRSF005355">
    <property type="entry name" value="UBIAD1"/>
    <property type="match status" value="1"/>
</dbReference>
<feature type="transmembrane region" description="Helical" evidence="8">
    <location>
        <begin position="146"/>
        <end position="170"/>
    </location>
</feature>
<comment type="similarity">
    <text evidence="8">Belongs to the MenA family. Type 1 subfamily.</text>
</comment>
<feature type="transmembrane region" description="Helical" evidence="8">
    <location>
        <begin position="120"/>
        <end position="139"/>
    </location>
</feature>
<feature type="transmembrane region" description="Helical" evidence="8">
    <location>
        <begin position="176"/>
        <end position="197"/>
    </location>
</feature>
<feature type="transmembrane region" description="Helical" evidence="8">
    <location>
        <begin position="224"/>
        <end position="245"/>
    </location>
</feature>
<dbReference type="InterPro" id="IPR000537">
    <property type="entry name" value="UbiA_prenyltransferase"/>
</dbReference>
<dbReference type="GO" id="GO:0005886">
    <property type="term" value="C:plasma membrane"/>
    <property type="evidence" value="ECO:0007669"/>
    <property type="project" value="UniProtKB-SubCell"/>
</dbReference>
<dbReference type="EMBL" id="RJUF01000005">
    <property type="protein sequence ID" value="MCP9762062.1"/>
    <property type="molecule type" value="Genomic_DNA"/>
</dbReference>
<keyword evidence="6 8" id="KW-1133">Transmembrane helix</keyword>
<evidence type="ECO:0000313" key="10">
    <source>
        <dbReference type="EMBL" id="MCP9762062.1"/>
    </source>
</evidence>
<comment type="caution">
    <text evidence="10">The sequence shown here is derived from an EMBL/GenBank/DDBJ whole genome shotgun (WGS) entry which is preliminary data.</text>
</comment>
<feature type="transmembrane region" description="Helical" evidence="8">
    <location>
        <begin position="92"/>
        <end position="114"/>
    </location>
</feature>
<reference evidence="10 11" key="1">
    <citation type="submission" date="2018-11" db="EMBL/GenBank/DDBJ databases">
        <title>Novel bacteria species description.</title>
        <authorList>
            <person name="Han J.-H."/>
        </authorList>
    </citation>
    <scope>NUCLEOTIDE SEQUENCE [LARGE SCALE GENOMIC DNA]</scope>
    <source>
        <strain evidence="10 11">KCTC23259</strain>
    </source>
</reference>
<evidence type="ECO:0000256" key="4">
    <source>
        <dbReference type="ARBA" id="ARBA00022679"/>
    </source>
</evidence>
<organism evidence="10 11">
    <name type="scientific">Lacihabitans soyangensis</name>
    <dbReference type="NCBI Taxonomy" id="869394"/>
    <lineage>
        <taxon>Bacteria</taxon>
        <taxon>Pseudomonadati</taxon>
        <taxon>Bacteroidota</taxon>
        <taxon>Cytophagia</taxon>
        <taxon>Cytophagales</taxon>
        <taxon>Leadbetterellaceae</taxon>
        <taxon>Lacihabitans</taxon>
    </lineage>
</organism>
<evidence type="ECO:0000256" key="3">
    <source>
        <dbReference type="ARBA" id="ARBA00022475"/>
    </source>
</evidence>
<dbReference type="HAMAP" id="MF_01937">
    <property type="entry name" value="MenA_1"/>
    <property type="match status" value="1"/>
</dbReference>
<dbReference type="InterPro" id="IPR004657">
    <property type="entry name" value="MenA"/>
</dbReference>
<evidence type="ECO:0000256" key="9">
    <source>
        <dbReference type="NCBIfam" id="TIGR00751"/>
    </source>
</evidence>
<dbReference type="InterPro" id="IPR026046">
    <property type="entry name" value="UBIAD1"/>
</dbReference>
<evidence type="ECO:0000256" key="6">
    <source>
        <dbReference type="ARBA" id="ARBA00022989"/>
    </source>
</evidence>
<comment type="function">
    <text evidence="8">Conversion of 1,4-dihydroxy-2-naphthoate (DHNA) to demethylmenaquinone (DMK).</text>
</comment>
<name>A0AAE3GZD8_9BACT</name>
<protein>
    <recommendedName>
        <fullName evidence="8 9">1,4-dihydroxy-2-naphthoate octaprenyltransferase</fullName>
        <shortName evidence="8">DHNA-octaprenyltransferase</shortName>
        <ecNumber evidence="8 9">2.5.1.74</ecNumber>
    </recommendedName>
</protein>
<evidence type="ECO:0000256" key="2">
    <source>
        <dbReference type="ARBA" id="ARBA00022428"/>
    </source>
</evidence>
<dbReference type="Pfam" id="PF01040">
    <property type="entry name" value="UbiA"/>
    <property type="match status" value="1"/>
</dbReference>
<dbReference type="PANTHER" id="PTHR13929:SF0">
    <property type="entry name" value="UBIA PRENYLTRANSFERASE DOMAIN-CONTAINING PROTEIN 1"/>
    <property type="match status" value="1"/>
</dbReference>